<evidence type="ECO:0000313" key="3">
    <source>
        <dbReference type="Proteomes" id="UP001521150"/>
    </source>
</evidence>
<sequence>MTISAVGGLALAGAGTAAAAAPRHCVADIATCFSSEAQVDAFRPAGTAAWTELVRLYDGYNYSGDTYSLGSSEISSCTASTGNVDAQAANLGEFRNRTSSFVTRERCDAKLFDHTGFGGGSTGYLDHSTDLRTIGFNNKAESLLSS</sequence>
<dbReference type="RefSeq" id="WP_233734266.1">
    <property type="nucleotide sequence ID" value="NZ_JAJVCN010000005.1"/>
</dbReference>
<feature type="signal peptide" evidence="1">
    <location>
        <begin position="1"/>
        <end position="19"/>
    </location>
</feature>
<reference evidence="2 3" key="1">
    <citation type="submission" date="2021-12" db="EMBL/GenBank/DDBJ databases">
        <title>Genome sequence of Kibdelosporangium philippinense ATCC 49844.</title>
        <authorList>
            <person name="Fedorov E.A."/>
            <person name="Omeragic M."/>
            <person name="Shalygina K.F."/>
            <person name="Maclea K.S."/>
        </authorList>
    </citation>
    <scope>NUCLEOTIDE SEQUENCE [LARGE SCALE GENOMIC DNA]</scope>
    <source>
        <strain evidence="2 3">ATCC 49844</strain>
    </source>
</reference>
<dbReference type="Proteomes" id="UP001521150">
    <property type="component" value="Unassembled WGS sequence"/>
</dbReference>
<evidence type="ECO:0000313" key="2">
    <source>
        <dbReference type="EMBL" id="MCE7011543.1"/>
    </source>
</evidence>
<dbReference type="InterPro" id="IPR011024">
    <property type="entry name" value="G_crystallin-like"/>
</dbReference>
<dbReference type="SUPFAM" id="SSF49695">
    <property type="entry name" value="gamma-Crystallin-like"/>
    <property type="match status" value="1"/>
</dbReference>
<keyword evidence="3" id="KW-1185">Reference proteome</keyword>
<keyword evidence="1" id="KW-0732">Signal</keyword>
<name>A0ABS8ZV22_9PSEU</name>
<dbReference type="Gene3D" id="2.60.20.10">
    <property type="entry name" value="Crystallins"/>
    <property type="match status" value="1"/>
</dbReference>
<protein>
    <recommendedName>
        <fullName evidence="4">Peptidase inhibitor family I36</fullName>
    </recommendedName>
</protein>
<accession>A0ABS8ZV22</accession>
<comment type="caution">
    <text evidence="2">The sequence shown here is derived from an EMBL/GenBank/DDBJ whole genome shotgun (WGS) entry which is preliminary data.</text>
</comment>
<proteinExistence type="predicted"/>
<evidence type="ECO:0000256" key="1">
    <source>
        <dbReference type="SAM" id="SignalP"/>
    </source>
</evidence>
<feature type="chain" id="PRO_5046938729" description="Peptidase inhibitor family I36" evidence="1">
    <location>
        <begin position="20"/>
        <end position="146"/>
    </location>
</feature>
<organism evidence="2 3">
    <name type="scientific">Kibdelosporangium philippinense</name>
    <dbReference type="NCBI Taxonomy" id="211113"/>
    <lineage>
        <taxon>Bacteria</taxon>
        <taxon>Bacillati</taxon>
        <taxon>Actinomycetota</taxon>
        <taxon>Actinomycetes</taxon>
        <taxon>Pseudonocardiales</taxon>
        <taxon>Pseudonocardiaceae</taxon>
        <taxon>Kibdelosporangium</taxon>
    </lineage>
</organism>
<dbReference type="EMBL" id="JAJVCN010000005">
    <property type="protein sequence ID" value="MCE7011543.1"/>
    <property type="molecule type" value="Genomic_DNA"/>
</dbReference>
<evidence type="ECO:0008006" key="4">
    <source>
        <dbReference type="Google" id="ProtNLM"/>
    </source>
</evidence>
<gene>
    <name evidence="2" type="ORF">LWC34_53345</name>
</gene>